<dbReference type="EMBL" id="JAJIUN010000008">
    <property type="protein sequence ID" value="MCC8620805.1"/>
    <property type="molecule type" value="Genomic_DNA"/>
</dbReference>
<dbReference type="Proteomes" id="UP001430544">
    <property type="component" value="Unassembled WGS sequence"/>
</dbReference>
<proteinExistence type="predicted"/>
<keyword evidence="2" id="KW-1185">Reference proteome</keyword>
<evidence type="ECO:0000313" key="2">
    <source>
        <dbReference type="Proteomes" id="UP001430544"/>
    </source>
</evidence>
<accession>A0ABS8L507</accession>
<evidence type="ECO:0000313" key="1">
    <source>
        <dbReference type="EMBL" id="MCC8620805.1"/>
    </source>
</evidence>
<sequence>MESPAKRIGIAMRSITVKGDPMLSACAQAADETGATLCETLLWSIWGEGDVLHGFTIACSLTLIRRCATPSPAGSKDHRVIAAGVVP</sequence>
<name>A0ABS8L507_9XANT</name>
<organism evidence="1 2">
    <name type="scientific">Xanthomonas vesicatoria</name>
    <dbReference type="NCBI Taxonomy" id="56460"/>
    <lineage>
        <taxon>Bacteria</taxon>
        <taxon>Pseudomonadati</taxon>
        <taxon>Pseudomonadota</taxon>
        <taxon>Gammaproteobacteria</taxon>
        <taxon>Lysobacterales</taxon>
        <taxon>Lysobacteraceae</taxon>
        <taxon>Xanthomonas</taxon>
    </lineage>
</organism>
<dbReference type="RefSeq" id="WP_126936872.1">
    <property type="nucleotide sequence ID" value="NZ_CP018470.1"/>
</dbReference>
<comment type="caution">
    <text evidence="1">The sequence shown here is derived from an EMBL/GenBank/DDBJ whole genome shotgun (WGS) entry which is preliminary data.</text>
</comment>
<protein>
    <submittedName>
        <fullName evidence="1">Uncharacterized protein</fullName>
    </submittedName>
</protein>
<reference evidence="1" key="1">
    <citation type="submission" date="2021-11" db="EMBL/GenBank/DDBJ databases">
        <title>Genome resources and taxonomic validation of 89 Xanthomonas strains.</title>
        <authorList>
            <person name="Tambong J.T."/>
        </authorList>
    </citation>
    <scope>NUCLEOTIDE SEQUENCE</scope>
    <source>
        <strain evidence="1">Bv 5-4A</strain>
    </source>
</reference>
<gene>
    <name evidence="1" type="ORF">LN473_02110</name>
</gene>